<evidence type="ECO:0000256" key="7">
    <source>
        <dbReference type="ARBA" id="ARBA00023136"/>
    </source>
</evidence>
<feature type="region of interest" description="Disordered" evidence="9">
    <location>
        <begin position="178"/>
        <end position="205"/>
    </location>
</feature>
<feature type="transmembrane region" description="Helical" evidence="8">
    <location>
        <begin position="305"/>
        <end position="324"/>
    </location>
</feature>
<evidence type="ECO:0000256" key="9">
    <source>
        <dbReference type="SAM" id="MobiDB-lite"/>
    </source>
</evidence>
<dbReference type="EMBL" id="JABVEC010000021">
    <property type="protein sequence ID" value="MBC6468772.1"/>
    <property type="molecule type" value="Genomic_DNA"/>
</dbReference>
<keyword evidence="6 8" id="KW-1133">Transmembrane helix</keyword>
<keyword evidence="4 8" id="KW-1003">Cell membrane</keyword>
<dbReference type="PANTHER" id="PTHR30269">
    <property type="entry name" value="TRANSMEMBRANE PROTEIN YFCA"/>
    <property type="match status" value="1"/>
</dbReference>
<evidence type="ECO:0000256" key="1">
    <source>
        <dbReference type="ARBA" id="ARBA00004651"/>
    </source>
</evidence>
<keyword evidence="11" id="KW-1185">Reference proteome</keyword>
<evidence type="ECO:0000256" key="2">
    <source>
        <dbReference type="ARBA" id="ARBA00009142"/>
    </source>
</evidence>
<keyword evidence="7 8" id="KW-0472">Membrane</keyword>
<feature type="transmembrane region" description="Helical" evidence="8">
    <location>
        <begin position="73"/>
        <end position="93"/>
    </location>
</feature>
<evidence type="ECO:0000313" key="10">
    <source>
        <dbReference type="EMBL" id="MBC6468772.1"/>
    </source>
</evidence>
<dbReference type="Pfam" id="PF01925">
    <property type="entry name" value="TauE"/>
    <property type="match status" value="1"/>
</dbReference>
<feature type="transmembrane region" description="Helical" evidence="8">
    <location>
        <begin position="99"/>
        <end position="117"/>
    </location>
</feature>
<name>A0ABR7LV99_9ACTN</name>
<gene>
    <name evidence="10" type="ORF">HKK74_25215</name>
</gene>
<dbReference type="InterPro" id="IPR002781">
    <property type="entry name" value="TM_pro_TauE-like"/>
</dbReference>
<organism evidence="10 11">
    <name type="scientific">Actinomadura alba</name>
    <dbReference type="NCBI Taxonomy" id="406431"/>
    <lineage>
        <taxon>Bacteria</taxon>
        <taxon>Bacillati</taxon>
        <taxon>Actinomycetota</taxon>
        <taxon>Actinomycetes</taxon>
        <taxon>Streptosporangiales</taxon>
        <taxon>Thermomonosporaceae</taxon>
        <taxon>Actinomadura</taxon>
    </lineage>
</organism>
<keyword evidence="3" id="KW-0813">Transport</keyword>
<dbReference type="InterPro" id="IPR052017">
    <property type="entry name" value="TSUP"/>
</dbReference>
<comment type="similarity">
    <text evidence="2 8">Belongs to the 4-toluene sulfonate uptake permease (TSUP) (TC 2.A.102) family.</text>
</comment>
<comment type="subcellular location">
    <subcellularLocation>
        <location evidence="1 8">Cell membrane</location>
        <topology evidence="1 8">Multi-pass membrane protein</topology>
    </subcellularLocation>
</comment>
<dbReference type="PANTHER" id="PTHR30269:SF0">
    <property type="entry name" value="MEMBRANE TRANSPORTER PROTEIN YFCA-RELATED"/>
    <property type="match status" value="1"/>
</dbReference>
<evidence type="ECO:0000313" key="11">
    <source>
        <dbReference type="Proteomes" id="UP000805614"/>
    </source>
</evidence>
<evidence type="ECO:0000256" key="6">
    <source>
        <dbReference type="ARBA" id="ARBA00022989"/>
    </source>
</evidence>
<feature type="compositionally biased region" description="Basic and acidic residues" evidence="9">
    <location>
        <begin position="180"/>
        <end position="196"/>
    </location>
</feature>
<evidence type="ECO:0000256" key="8">
    <source>
        <dbReference type="RuleBase" id="RU363041"/>
    </source>
</evidence>
<sequence length="325" mass="33716">MTWADMVFLVIAGVAAGALNTIVAGGSLISFPALVWLGYPPVWANVINSLGLLPGGISGAYGYRTHLPKNPALIGKIIAVAVVGALIGSALLLTLPARFFTVAAPVLILAASVLVAVQPLMIRRAARATLPPHEPEPVTRPAEALAKAASGPSLVKAASGPTLSGAYLDAPAADLDDDADAHTDHDADHDADDHATAAKPRPPRSHRRLGPWALMLATSVYGGYWVVALGVMLFSVFNATFPRTSLQQINALKILTAATINVTGTVVFVATGHLLPVWEPVLLLGGGAVFGGWLGAILGKRLEPTYLRGLVFVTGLFSAGWLVTT</sequence>
<feature type="transmembrane region" description="Helical" evidence="8">
    <location>
        <begin position="209"/>
        <end position="234"/>
    </location>
</feature>
<evidence type="ECO:0000256" key="3">
    <source>
        <dbReference type="ARBA" id="ARBA00022448"/>
    </source>
</evidence>
<accession>A0ABR7LV99</accession>
<dbReference type="Proteomes" id="UP000805614">
    <property type="component" value="Unassembled WGS sequence"/>
</dbReference>
<feature type="transmembrane region" description="Helical" evidence="8">
    <location>
        <begin position="281"/>
        <end position="299"/>
    </location>
</feature>
<evidence type="ECO:0000256" key="4">
    <source>
        <dbReference type="ARBA" id="ARBA00022475"/>
    </source>
</evidence>
<reference evidence="10 11" key="1">
    <citation type="submission" date="2020-06" db="EMBL/GenBank/DDBJ databases">
        <title>Actinomadura xiongansis sp. nov., isolated from soil of Baiyangdian.</title>
        <authorList>
            <person name="Zhang X."/>
        </authorList>
    </citation>
    <scope>NUCLEOTIDE SEQUENCE [LARGE SCALE GENOMIC DNA]</scope>
    <source>
        <strain evidence="10 11">HBUM206468</strain>
    </source>
</reference>
<proteinExistence type="inferred from homology"/>
<evidence type="ECO:0000256" key="5">
    <source>
        <dbReference type="ARBA" id="ARBA00022692"/>
    </source>
</evidence>
<comment type="caution">
    <text evidence="10">The sequence shown here is derived from an EMBL/GenBank/DDBJ whole genome shotgun (WGS) entry which is preliminary data.</text>
</comment>
<keyword evidence="5 8" id="KW-0812">Transmembrane</keyword>
<protein>
    <recommendedName>
        <fullName evidence="8">Probable membrane transporter protein</fullName>
    </recommendedName>
</protein>
<dbReference type="RefSeq" id="WP_187245817.1">
    <property type="nucleotide sequence ID" value="NZ_BAAAOK010000035.1"/>
</dbReference>
<feature type="transmembrane region" description="Helical" evidence="8">
    <location>
        <begin position="254"/>
        <end position="274"/>
    </location>
</feature>
<feature type="transmembrane region" description="Helical" evidence="8">
    <location>
        <begin position="7"/>
        <end position="36"/>
    </location>
</feature>